<feature type="region of interest" description="Disordered" evidence="1">
    <location>
        <begin position="157"/>
        <end position="246"/>
    </location>
</feature>
<feature type="compositionally biased region" description="Basic and acidic residues" evidence="1">
    <location>
        <begin position="204"/>
        <end position="214"/>
    </location>
</feature>
<dbReference type="HOGENOM" id="CLU_1128889_0_0_1"/>
<organism evidence="2 3">
    <name type="scientific">Baudoinia panamericana (strain UAMH 10762)</name>
    <name type="common">Angels' share fungus</name>
    <name type="synonym">Baudoinia compniacensis (strain UAMH 10762)</name>
    <dbReference type="NCBI Taxonomy" id="717646"/>
    <lineage>
        <taxon>Eukaryota</taxon>
        <taxon>Fungi</taxon>
        <taxon>Dikarya</taxon>
        <taxon>Ascomycota</taxon>
        <taxon>Pezizomycotina</taxon>
        <taxon>Dothideomycetes</taxon>
        <taxon>Dothideomycetidae</taxon>
        <taxon>Mycosphaerellales</taxon>
        <taxon>Teratosphaeriaceae</taxon>
        <taxon>Baudoinia</taxon>
    </lineage>
</organism>
<feature type="region of interest" description="Disordered" evidence="1">
    <location>
        <begin position="1"/>
        <end position="27"/>
    </location>
</feature>
<dbReference type="RefSeq" id="XP_007677339.1">
    <property type="nucleotide sequence ID" value="XM_007679149.1"/>
</dbReference>
<protein>
    <submittedName>
        <fullName evidence="2">Uncharacterized protein</fullName>
    </submittedName>
</protein>
<gene>
    <name evidence="2" type="ORF">BAUCODRAFT_25148</name>
</gene>
<evidence type="ECO:0000313" key="2">
    <source>
        <dbReference type="EMBL" id="EMC95020.1"/>
    </source>
</evidence>
<name>M2N897_BAUPA</name>
<dbReference type="AlphaFoldDB" id="M2N897"/>
<dbReference type="OrthoDB" id="3880069at2759"/>
<dbReference type="EMBL" id="KB445557">
    <property type="protein sequence ID" value="EMC95020.1"/>
    <property type="molecule type" value="Genomic_DNA"/>
</dbReference>
<sequence length="246" mass="26861">MLVRPVDRIVPPISRRQPQRRKHSHPLSPLKYCLPITPLPPHPPALIQPNPTSTGMMPSCTHKHTRTPWPSTGPVVICPGERTCRYCTGAEERTFDHKLAHNLRKHVFEVHTDGGRLDYAGVEVMMYRFVLSRPSGVESGGEFWGVKVDVSRPASKARAGRAGVMQGEDLPEVNEQSEEEATDVKREGEAAVSSPGKLVNGKAEGIREGGEKPAKVSKMKLKSSCPAPIDTAKAQSPRLQRSGGDA</sequence>
<feature type="compositionally biased region" description="Acidic residues" evidence="1">
    <location>
        <begin position="169"/>
        <end position="181"/>
    </location>
</feature>
<accession>M2N897</accession>
<evidence type="ECO:0000313" key="3">
    <source>
        <dbReference type="Proteomes" id="UP000011761"/>
    </source>
</evidence>
<dbReference type="KEGG" id="bcom:BAUCODRAFT_25148"/>
<keyword evidence="3" id="KW-1185">Reference proteome</keyword>
<dbReference type="Proteomes" id="UP000011761">
    <property type="component" value="Unassembled WGS sequence"/>
</dbReference>
<reference evidence="2 3" key="1">
    <citation type="journal article" date="2012" name="PLoS Pathog.">
        <title>Diverse lifestyles and strategies of plant pathogenesis encoded in the genomes of eighteen Dothideomycetes fungi.</title>
        <authorList>
            <person name="Ohm R.A."/>
            <person name="Feau N."/>
            <person name="Henrissat B."/>
            <person name="Schoch C.L."/>
            <person name="Horwitz B.A."/>
            <person name="Barry K.W."/>
            <person name="Condon B.J."/>
            <person name="Copeland A.C."/>
            <person name="Dhillon B."/>
            <person name="Glaser F."/>
            <person name="Hesse C.N."/>
            <person name="Kosti I."/>
            <person name="LaButti K."/>
            <person name="Lindquist E.A."/>
            <person name="Lucas S."/>
            <person name="Salamov A.A."/>
            <person name="Bradshaw R.E."/>
            <person name="Ciuffetti L."/>
            <person name="Hamelin R.C."/>
            <person name="Kema G.H.J."/>
            <person name="Lawrence C."/>
            <person name="Scott J.A."/>
            <person name="Spatafora J.W."/>
            <person name="Turgeon B.G."/>
            <person name="de Wit P.J.G.M."/>
            <person name="Zhong S."/>
            <person name="Goodwin S.B."/>
            <person name="Grigoriev I.V."/>
        </authorList>
    </citation>
    <scope>NUCLEOTIDE SEQUENCE [LARGE SCALE GENOMIC DNA]</scope>
    <source>
        <strain evidence="2 3">UAMH 10762</strain>
    </source>
</reference>
<dbReference type="GeneID" id="19110270"/>
<proteinExistence type="predicted"/>
<evidence type="ECO:0000256" key="1">
    <source>
        <dbReference type="SAM" id="MobiDB-lite"/>
    </source>
</evidence>